<comment type="caution">
    <text evidence="3">The sequence shown here is derived from an EMBL/GenBank/DDBJ whole genome shotgun (WGS) entry which is preliminary data.</text>
</comment>
<feature type="compositionally biased region" description="Low complexity" evidence="1">
    <location>
        <begin position="160"/>
        <end position="172"/>
    </location>
</feature>
<feature type="compositionally biased region" description="Basic residues" evidence="1">
    <location>
        <begin position="141"/>
        <end position="154"/>
    </location>
</feature>
<dbReference type="Gene3D" id="3.90.950.20">
    <property type="entry name" value="CinA-like"/>
    <property type="match status" value="1"/>
</dbReference>
<evidence type="ECO:0000313" key="4">
    <source>
        <dbReference type="Proteomes" id="UP000604241"/>
    </source>
</evidence>
<organism evidence="3 4">
    <name type="scientific">Cellulomonas avistercoris</name>
    <dbReference type="NCBI Taxonomy" id="2762242"/>
    <lineage>
        <taxon>Bacteria</taxon>
        <taxon>Bacillati</taxon>
        <taxon>Actinomycetota</taxon>
        <taxon>Actinomycetes</taxon>
        <taxon>Micrococcales</taxon>
        <taxon>Cellulomonadaceae</taxon>
        <taxon>Cellulomonas</taxon>
    </lineage>
</organism>
<accession>A0ABR8QEP3</accession>
<dbReference type="InterPro" id="IPR008136">
    <property type="entry name" value="CinA_C"/>
</dbReference>
<sequence length="398" mass="42346">MTRHVGTVVVARPGECRRTGGAAGEVVRGPACPARPVGCEGGCRRSLRVEPGQRRHRSADRRRAVLRPRPARRRWAHRRRACARDRAVRRRRCDGPARRVAGAPLRPGHGPRQAAGPDRRQAAHRQRAGAAVLARRPVVGGHRRRPRARARHHRDAVLPAAVRGAARVTGRQAQDRAPGRRDLALPPAARAPARVRRGRGRGRHGRRGPRHRRHRARLRARRPADPPRRRRAAGRGAVSTARDLAGELLAALARRGWTLAVAESLTGGLVTATLVEVPGASAVLRGGVVAYATDLKATLLGVDTELLAQRGAVDPDVASAMAAGARRRLGADVGLATTGVAGPDPQDGHPPGTVHVAVATPGTVRVRTLDMRGERADVRAAACANVLALALDTLAVGT</sequence>
<feature type="domain" description="CinA C-terminal" evidence="2">
    <location>
        <begin position="243"/>
        <end position="393"/>
    </location>
</feature>
<protein>
    <submittedName>
        <fullName evidence="3">CinA family protein</fullName>
    </submittedName>
</protein>
<keyword evidence="4" id="KW-1185">Reference proteome</keyword>
<dbReference type="SUPFAM" id="SSF142433">
    <property type="entry name" value="CinA-like"/>
    <property type="match status" value="1"/>
</dbReference>
<evidence type="ECO:0000313" key="3">
    <source>
        <dbReference type="EMBL" id="MBD7918841.1"/>
    </source>
</evidence>
<evidence type="ECO:0000256" key="1">
    <source>
        <dbReference type="SAM" id="MobiDB-lite"/>
    </source>
</evidence>
<dbReference type="NCBIfam" id="TIGR00199">
    <property type="entry name" value="PncC_domain"/>
    <property type="match status" value="1"/>
</dbReference>
<reference evidence="3 4" key="1">
    <citation type="submission" date="2020-08" db="EMBL/GenBank/DDBJ databases">
        <title>A Genomic Blueprint of the Chicken Gut Microbiome.</title>
        <authorList>
            <person name="Gilroy R."/>
            <person name="Ravi A."/>
            <person name="Getino M."/>
            <person name="Pursley I."/>
            <person name="Horton D.L."/>
            <person name="Alikhan N.-F."/>
            <person name="Baker D."/>
            <person name="Gharbi K."/>
            <person name="Hall N."/>
            <person name="Watson M."/>
            <person name="Adriaenssens E.M."/>
            <person name="Foster-Nyarko E."/>
            <person name="Jarju S."/>
            <person name="Secka A."/>
            <person name="Antonio M."/>
            <person name="Oren A."/>
            <person name="Chaudhuri R."/>
            <person name="La Ragione R.M."/>
            <person name="Hildebrand F."/>
            <person name="Pallen M.J."/>
        </authorList>
    </citation>
    <scope>NUCLEOTIDE SEQUENCE [LARGE SCALE GENOMIC DNA]</scope>
    <source>
        <strain evidence="3 4">Sa3CUA2</strain>
    </source>
</reference>
<dbReference type="Pfam" id="PF02464">
    <property type="entry name" value="CinA"/>
    <property type="match status" value="1"/>
</dbReference>
<feature type="compositionally biased region" description="Basic and acidic residues" evidence="1">
    <location>
        <begin position="173"/>
        <end position="183"/>
    </location>
</feature>
<dbReference type="EMBL" id="JACSQV010000008">
    <property type="protein sequence ID" value="MBD7918841.1"/>
    <property type="molecule type" value="Genomic_DNA"/>
</dbReference>
<dbReference type="InterPro" id="IPR036653">
    <property type="entry name" value="CinA-like_C"/>
</dbReference>
<name>A0ABR8QEP3_9CELL</name>
<gene>
    <name evidence="3" type="ORF">H9657_11210</name>
</gene>
<proteinExistence type="predicted"/>
<dbReference type="Proteomes" id="UP000604241">
    <property type="component" value="Unassembled WGS sequence"/>
</dbReference>
<evidence type="ECO:0000259" key="2">
    <source>
        <dbReference type="Pfam" id="PF02464"/>
    </source>
</evidence>
<feature type="region of interest" description="Disordered" evidence="1">
    <location>
        <begin position="90"/>
        <end position="238"/>
    </location>
</feature>
<feature type="compositionally biased region" description="Basic residues" evidence="1">
    <location>
        <begin position="193"/>
        <end position="221"/>
    </location>
</feature>
<feature type="compositionally biased region" description="Low complexity" evidence="1">
    <location>
        <begin position="128"/>
        <end position="140"/>
    </location>
</feature>